<reference evidence="1 2" key="1">
    <citation type="submission" date="2015-01" db="EMBL/GenBank/DDBJ databases">
        <title>The Genome Sequence of Exophiala mesophila CBS40295.</title>
        <authorList>
            <consortium name="The Broad Institute Genomics Platform"/>
            <person name="Cuomo C."/>
            <person name="de Hoog S."/>
            <person name="Gorbushina A."/>
            <person name="Stielow B."/>
            <person name="Teixiera M."/>
            <person name="Abouelleil A."/>
            <person name="Chapman S.B."/>
            <person name="Priest M."/>
            <person name="Young S.K."/>
            <person name="Wortman J."/>
            <person name="Nusbaum C."/>
            <person name="Birren B."/>
        </authorList>
    </citation>
    <scope>NUCLEOTIDE SEQUENCE [LARGE SCALE GENOMIC DNA]</scope>
    <source>
        <strain evidence="1 2">CBS 40295</strain>
    </source>
</reference>
<protein>
    <submittedName>
        <fullName evidence="1">Uncharacterized protein</fullName>
    </submittedName>
</protein>
<organism evidence="1 2">
    <name type="scientific">Exophiala mesophila</name>
    <name type="common">Black yeast-like fungus</name>
    <dbReference type="NCBI Taxonomy" id="212818"/>
    <lineage>
        <taxon>Eukaryota</taxon>
        <taxon>Fungi</taxon>
        <taxon>Dikarya</taxon>
        <taxon>Ascomycota</taxon>
        <taxon>Pezizomycotina</taxon>
        <taxon>Eurotiomycetes</taxon>
        <taxon>Chaetothyriomycetidae</taxon>
        <taxon>Chaetothyriales</taxon>
        <taxon>Herpotrichiellaceae</taxon>
        <taxon>Exophiala</taxon>
    </lineage>
</organism>
<dbReference type="EMBL" id="KN847523">
    <property type="protein sequence ID" value="KIV91951.1"/>
    <property type="molecule type" value="Genomic_DNA"/>
</dbReference>
<accession>A0A0D1XUR0</accession>
<dbReference type="Proteomes" id="UP000054302">
    <property type="component" value="Unassembled WGS sequence"/>
</dbReference>
<keyword evidence="2" id="KW-1185">Reference proteome</keyword>
<dbReference type="VEuPathDB" id="FungiDB:PV10_06437"/>
<proteinExistence type="predicted"/>
<dbReference type="HOGENOM" id="CLU_1796484_0_0_1"/>
<evidence type="ECO:0000313" key="1">
    <source>
        <dbReference type="EMBL" id="KIV91951.1"/>
    </source>
</evidence>
<dbReference type="RefSeq" id="XP_016223525.1">
    <property type="nucleotide sequence ID" value="XM_016371232.1"/>
</dbReference>
<sequence length="144" mass="16447">MGVEEEMMLYTKLCRRSEEVDLPSHNPTNPKKVIQSWHLQLALISHRRDLSRMLAATISRSTSPNSTVQQLIPHHPLFPPNISNGEETYVKIPQTPHSKLTPHPRKIPYHRCASAQHGHDWLLPNLDPSTNFPTFEYVEVRSGG</sequence>
<dbReference type="AlphaFoldDB" id="A0A0D1XUR0"/>
<evidence type="ECO:0000313" key="2">
    <source>
        <dbReference type="Proteomes" id="UP000054302"/>
    </source>
</evidence>
<gene>
    <name evidence="1" type="ORF">PV10_06437</name>
</gene>
<dbReference type="GeneID" id="27324282"/>
<name>A0A0D1XUR0_EXOME</name>